<dbReference type="Pfam" id="PF00408">
    <property type="entry name" value="PGM_PMM_IV"/>
    <property type="match status" value="1"/>
</dbReference>
<dbReference type="Proteomes" id="UP000311008">
    <property type="component" value="Chromosome"/>
</dbReference>
<dbReference type="InterPro" id="IPR005845">
    <property type="entry name" value="A-D-PHexomutase_a/b/a-II"/>
</dbReference>
<keyword evidence="6" id="KW-0413">Isomerase</keyword>
<evidence type="ECO:0000313" key="13">
    <source>
        <dbReference type="Proteomes" id="UP000311008"/>
    </source>
</evidence>
<dbReference type="CDD" id="cd03088">
    <property type="entry name" value="ManB"/>
    <property type="match status" value="1"/>
</dbReference>
<dbReference type="GO" id="GO:0006048">
    <property type="term" value="P:UDP-N-acetylglucosamine biosynthetic process"/>
    <property type="evidence" value="ECO:0007669"/>
    <property type="project" value="TreeGrafter"/>
</dbReference>
<comment type="similarity">
    <text evidence="2 7">Belongs to the phosphohexose mutase family.</text>
</comment>
<keyword evidence="3" id="KW-0597">Phosphoprotein</keyword>
<evidence type="ECO:0000256" key="7">
    <source>
        <dbReference type="RuleBase" id="RU004326"/>
    </source>
</evidence>
<evidence type="ECO:0000256" key="2">
    <source>
        <dbReference type="ARBA" id="ARBA00010231"/>
    </source>
</evidence>
<feature type="domain" description="Alpha-D-phosphohexomutase alpha/beta/alpha" evidence="11">
    <location>
        <begin position="265"/>
        <end position="382"/>
    </location>
</feature>
<accession>A0A5B8CWA4</accession>
<evidence type="ECO:0000259" key="10">
    <source>
        <dbReference type="Pfam" id="PF02879"/>
    </source>
</evidence>
<protein>
    <submittedName>
        <fullName evidence="12">Phosphomannomutase</fullName>
    </submittedName>
</protein>
<dbReference type="InterPro" id="IPR016066">
    <property type="entry name" value="A-D-PHexomutase_CS"/>
</dbReference>
<evidence type="ECO:0000256" key="3">
    <source>
        <dbReference type="ARBA" id="ARBA00022553"/>
    </source>
</evidence>
<dbReference type="Pfam" id="PF02880">
    <property type="entry name" value="PGM_PMM_III"/>
    <property type="match status" value="1"/>
</dbReference>
<feature type="domain" description="Alpha-D-phosphohexomutase alpha/beta/alpha" evidence="10">
    <location>
        <begin position="162"/>
        <end position="259"/>
    </location>
</feature>
<evidence type="ECO:0000256" key="5">
    <source>
        <dbReference type="ARBA" id="ARBA00022842"/>
    </source>
</evidence>
<keyword evidence="13" id="KW-1185">Reference proteome</keyword>
<keyword evidence="5 7" id="KW-0460">Magnesium</keyword>
<dbReference type="PANTHER" id="PTHR42946">
    <property type="entry name" value="PHOSPHOHEXOSE MUTASE"/>
    <property type="match status" value="1"/>
</dbReference>
<dbReference type="PANTHER" id="PTHR42946:SF1">
    <property type="entry name" value="PHOSPHOGLUCOMUTASE (ALPHA-D-GLUCOSE-1,6-BISPHOSPHATE-DEPENDENT)"/>
    <property type="match status" value="1"/>
</dbReference>
<dbReference type="PROSITE" id="PS00710">
    <property type="entry name" value="PGM_PMM"/>
    <property type="match status" value="1"/>
</dbReference>
<dbReference type="GO" id="GO:0005829">
    <property type="term" value="C:cytosol"/>
    <property type="evidence" value="ECO:0007669"/>
    <property type="project" value="TreeGrafter"/>
</dbReference>
<dbReference type="KEGG" id="mmec:FIU01_06435"/>
<dbReference type="OrthoDB" id="9803322at2"/>
<feature type="domain" description="Alpha-D-phosphohexomutase alpha/beta/alpha" evidence="9">
    <location>
        <begin position="17"/>
        <end position="134"/>
    </location>
</feature>
<dbReference type="Pfam" id="PF02879">
    <property type="entry name" value="PGM_PMM_II"/>
    <property type="match status" value="1"/>
</dbReference>
<dbReference type="InterPro" id="IPR016055">
    <property type="entry name" value="A-D-PHexomutase_a/b/a-I/II/III"/>
</dbReference>
<dbReference type="GO" id="GO:0000287">
    <property type="term" value="F:magnesium ion binding"/>
    <property type="evidence" value="ECO:0007669"/>
    <property type="project" value="InterPro"/>
</dbReference>
<dbReference type="Gene3D" id="3.40.120.10">
    <property type="entry name" value="Alpha-D-Glucose-1,6-Bisphosphate, subunit A, domain 3"/>
    <property type="match status" value="3"/>
</dbReference>
<name>A0A5B8CWA4_9PROT</name>
<dbReference type="SUPFAM" id="SSF53738">
    <property type="entry name" value="Phosphoglucomutase, first 3 domains"/>
    <property type="match status" value="3"/>
</dbReference>
<gene>
    <name evidence="12" type="ORF">FIU01_06435</name>
</gene>
<evidence type="ECO:0000259" key="11">
    <source>
        <dbReference type="Pfam" id="PF02880"/>
    </source>
</evidence>
<reference evidence="13" key="1">
    <citation type="journal article" date="2019" name="ISME J.">
        <title>Evolution in action: habitat transition from sediment to the pelagial leads to genome streamlining in Methylophilaceae.</title>
        <authorList>
            <person name="Salcher M."/>
            <person name="Schaefle D."/>
            <person name="Kaspar M."/>
            <person name="Neuenschwander S.M."/>
            <person name="Ghai R."/>
        </authorList>
    </citation>
    <scope>NUCLEOTIDE SEQUENCE [LARGE SCALE GENOMIC DNA]</scope>
    <source>
        <strain evidence="13">MMS-M-51</strain>
    </source>
</reference>
<sequence length="476" mass="50720">MTNVNDLRAVMQQSGVAFGTSGARGLVSAMTDEVCAAYTQAFVATVKQGFDFKQVAIATDLRPSSVRIATACAHQLSQMGLEVIYCGAVPTPALALFAQSQRIPGIMVTGSHIPFDRNGLKFYRPDGEITKADEAAMLACPLQPLVHADAALLPESPLAKNNYIERYKDLLGEGALSGFKLAIYQHSSVGRDLMPQLFSELGAEVICLERSDTFVPIDTEAVSAEDTQKGLAWAAQHQVDAIISTDGDGDRPLMSDEKGQWLRGDIVGLLTAQALKITHLAVPVSCNTAIEASGLFQHVSRTRIGSPYVIAEMEALQKTGAQSVAGFEANGGFLLGSTVADHPSLLPLPTRDAVLPVVCLLAQSKQQHKPLSALVAGLPQRYTASDRLQNVATEKSKALIEGWSVAPAQMLAALSLNETVATVDTTDGLRVTCRSGNIIHLRPSGNAPELRCYVETATMATSTQLVKSVLEQLVKI</sequence>
<evidence type="ECO:0000256" key="4">
    <source>
        <dbReference type="ARBA" id="ARBA00022723"/>
    </source>
</evidence>
<evidence type="ECO:0000256" key="6">
    <source>
        <dbReference type="ARBA" id="ARBA00023235"/>
    </source>
</evidence>
<dbReference type="InterPro" id="IPR036900">
    <property type="entry name" value="A-D-PHexomutase_C_sf"/>
</dbReference>
<dbReference type="GO" id="GO:0004615">
    <property type="term" value="F:phosphomannomutase activity"/>
    <property type="evidence" value="ECO:0007669"/>
    <property type="project" value="TreeGrafter"/>
</dbReference>
<evidence type="ECO:0000259" key="8">
    <source>
        <dbReference type="Pfam" id="PF00408"/>
    </source>
</evidence>
<dbReference type="Gene3D" id="3.30.310.50">
    <property type="entry name" value="Alpha-D-phosphohexomutase, C-terminal domain"/>
    <property type="match status" value="1"/>
</dbReference>
<comment type="cofactor">
    <cofactor evidence="1">
        <name>Mg(2+)</name>
        <dbReference type="ChEBI" id="CHEBI:18420"/>
    </cofactor>
</comment>
<organism evidence="12 13">
    <name type="scientific">Methylophilus medardicus</name>
    <dbReference type="NCBI Taxonomy" id="2588534"/>
    <lineage>
        <taxon>Bacteria</taxon>
        <taxon>Pseudomonadati</taxon>
        <taxon>Pseudomonadota</taxon>
        <taxon>Betaproteobacteria</taxon>
        <taxon>Nitrosomonadales</taxon>
        <taxon>Methylophilaceae</taxon>
        <taxon>Methylophilus</taxon>
    </lineage>
</organism>
<dbReference type="InterPro" id="IPR005846">
    <property type="entry name" value="A-D-PHexomutase_a/b/a-III"/>
</dbReference>
<feature type="domain" description="Alpha-D-phosphohexomutase C-terminal" evidence="8">
    <location>
        <begin position="408"/>
        <end position="471"/>
    </location>
</feature>
<dbReference type="InterPro" id="IPR050060">
    <property type="entry name" value="Phosphoglucosamine_mutase"/>
</dbReference>
<dbReference type="InterPro" id="IPR005844">
    <property type="entry name" value="A-D-PHexomutase_a/b/a-I"/>
</dbReference>
<dbReference type="InterPro" id="IPR005843">
    <property type="entry name" value="A-D-PHexomutase_C"/>
</dbReference>
<dbReference type="AlphaFoldDB" id="A0A5B8CWA4"/>
<keyword evidence="4 7" id="KW-0479">Metal-binding</keyword>
<evidence type="ECO:0000313" key="12">
    <source>
        <dbReference type="EMBL" id="QDC45360.1"/>
    </source>
</evidence>
<dbReference type="SUPFAM" id="SSF55957">
    <property type="entry name" value="Phosphoglucomutase, C-terminal domain"/>
    <property type="match status" value="1"/>
</dbReference>
<evidence type="ECO:0000256" key="1">
    <source>
        <dbReference type="ARBA" id="ARBA00001946"/>
    </source>
</evidence>
<dbReference type="EMBL" id="CP040946">
    <property type="protein sequence ID" value="QDC45360.1"/>
    <property type="molecule type" value="Genomic_DNA"/>
</dbReference>
<dbReference type="GO" id="GO:0008966">
    <property type="term" value="F:phosphoglucosamine mutase activity"/>
    <property type="evidence" value="ECO:0007669"/>
    <property type="project" value="TreeGrafter"/>
</dbReference>
<proteinExistence type="inferred from homology"/>
<dbReference type="Pfam" id="PF02878">
    <property type="entry name" value="PGM_PMM_I"/>
    <property type="match status" value="1"/>
</dbReference>
<dbReference type="GO" id="GO:0009252">
    <property type="term" value="P:peptidoglycan biosynthetic process"/>
    <property type="evidence" value="ECO:0007669"/>
    <property type="project" value="TreeGrafter"/>
</dbReference>
<dbReference type="GO" id="GO:0005975">
    <property type="term" value="P:carbohydrate metabolic process"/>
    <property type="evidence" value="ECO:0007669"/>
    <property type="project" value="InterPro"/>
</dbReference>
<evidence type="ECO:0000259" key="9">
    <source>
        <dbReference type="Pfam" id="PF02878"/>
    </source>
</evidence>